<dbReference type="AlphaFoldDB" id="A0A9E7FG89"/>
<feature type="compositionally biased region" description="Low complexity" evidence="1">
    <location>
        <begin position="39"/>
        <end position="48"/>
    </location>
</feature>
<feature type="region of interest" description="Disordered" evidence="1">
    <location>
        <begin position="1"/>
        <end position="55"/>
    </location>
</feature>
<name>A0A9E7FG89_9LILI</name>
<sequence length="89" mass="9724">MATRVCQPNDDEPTKPITKASASVLRLGRKDRAEEETQETMMDTTYSLSPPPSSLPFPSFALTKLRTAASDGGARDSGATDELRRLLRL</sequence>
<organism evidence="2 3">
    <name type="scientific">Musa troglodytarum</name>
    <name type="common">fe'i banana</name>
    <dbReference type="NCBI Taxonomy" id="320322"/>
    <lineage>
        <taxon>Eukaryota</taxon>
        <taxon>Viridiplantae</taxon>
        <taxon>Streptophyta</taxon>
        <taxon>Embryophyta</taxon>
        <taxon>Tracheophyta</taxon>
        <taxon>Spermatophyta</taxon>
        <taxon>Magnoliopsida</taxon>
        <taxon>Liliopsida</taxon>
        <taxon>Zingiberales</taxon>
        <taxon>Musaceae</taxon>
        <taxon>Musa</taxon>
    </lineage>
</organism>
<evidence type="ECO:0000313" key="2">
    <source>
        <dbReference type="EMBL" id="URD94985.1"/>
    </source>
</evidence>
<dbReference type="EMBL" id="CP097506">
    <property type="protein sequence ID" value="URD94985.1"/>
    <property type="molecule type" value="Genomic_DNA"/>
</dbReference>
<evidence type="ECO:0000256" key="1">
    <source>
        <dbReference type="SAM" id="MobiDB-lite"/>
    </source>
</evidence>
<feature type="region of interest" description="Disordered" evidence="1">
    <location>
        <begin position="68"/>
        <end position="89"/>
    </location>
</feature>
<reference evidence="2" key="1">
    <citation type="submission" date="2022-05" db="EMBL/GenBank/DDBJ databases">
        <title>The Musa troglodytarum L. genome provides insights into the mechanism of non-climacteric behaviour and enrichment of carotenoids.</title>
        <authorList>
            <person name="Wang J."/>
        </authorList>
    </citation>
    <scope>NUCLEOTIDE SEQUENCE</scope>
    <source>
        <tissue evidence="2">Leaf</tissue>
    </source>
</reference>
<evidence type="ECO:0000313" key="3">
    <source>
        <dbReference type="Proteomes" id="UP001055439"/>
    </source>
</evidence>
<accession>A0A9E7FG89</accession>
<protein>
    <submittedName>
        <fullName evidence="2">Uncharacterized protein</fullName>
    </submittedName>
</protein>
<keyword evidence="3" id="KW-1185">Reference proteome</keyword>
<proteinExistence type="predicted"/>
<gene>
    <name evidence="2" type="ORF">MUK42_07031</name>
</gene>
<dbReference type="Proteomes" id="UP001055439">
    <property type="component" value="Chromosome 4"/>
</dbReference>